<protein>
    <submittedName>
        <fullName evidence="6">Uncharacterized protein</fullName>
    </submittedName>
</protein>
<evidence type="ECO:0000256" key="2">
    <source>
        <dbReference type="ARBA" id="ARBA00005679"/>
    </source>
</evidence>
<sequence>MIKSLFCQAQIKMTVHYEAFSKPSQEFITKKLYPTIISLGGVYNTWLDVELIPYGLSKTTWLNGPKTTCHNGEAECNENKLHSCAIRKLRFEDAFSYINCTMTNSHLPTGSSECGKTILGTDYKKVTFCAGSWEGDVLLAANGITASSLEPPLLTLPRILLGGHFTPHSFDAEEKDWVGLLCNKWKAGDANLPPLCDAKVAAF</sequence>
<evidence type="ECO:0000313" key="6">
    <source>
        <dbReference type="EMBL" id="CAL8068430.1"/>
    </source>
</evidence>
<keyword evidence="3" id="KW-0964">Secreted</keyword>
<dbReference type="PANTHER" id="PTHR13234:SF8">
    <property type="entry name" value="GAMMA-INTERFERON-INDUCIBLE LYSOSOMAL THIOL REDUCTASE"/>
    <property type="match status" value="1"/>
</dbReference>
<dbReference type="Proteomes" id="UP001642540">
    <property type="component" value="Unassembled WGS sequence"/>
</dbReference>
<accession>A0ABP1PI62</accession>
<gene>
    <name evidence="6" type="ORF">ODALV1_LOCUS268</name>
</gene>
<keyword evidence="4" id="KW-0732">Signal</keyword>
<reference evidence="6 7" key="1">
    <citation type="submission" date="2024-08" db="EMBL/GenBank/DDBJ databases">
        <authorList>
            <person name="Cucini C."/>
            <person name="Frati F."/>
        </authorList>
    </citation>
    <scope>NUCLEOTIDE SEQUENCE [LARGE SCALE GENOMIC DNA]</scope>
</reference>
<comment type="similarity">
    <text evidence="2">Belongs to the GILT family.</text>
</comment>
<name>A0ABP1PI62_9HEXA</name>
<evidence type="ECO:0000256" key="3">
    <source>
        <dbReference type="ARBA" id="ARBA00022525"/>
    </source>
</evidence>
<evidence type="ECO:0000256" key="5">
    <source>
        <dbReference type="ARBA" id="ARBA00023180"/>
    </source>
</evidence>
<dbReference type="EMBL" id="CAXLJM020000001">
    <property type="protein sequence ID" value="CAL8068430.1"/>
    <property type="molecule type" value="Genomic_DNA"/>
</dbReference>
<evidence type="ECO:0000256" key="4">
    <source>
        <dbReference type="ARBA" id="ARBA00022729"/>
    </source>
</evidence>
<comment type="subcellular location">
    <subcellularLocation>
        <location evidence="1">Secreted</location>
    </subcellularLocation>
</comment>
<proteinExistence type="inferred from homology"/>
<keyword evidence="5" id="KW-0325">Glycoprotein</keyword>
<comment type="caution">
    <text evidence="6">The sequence shown here is derived from an EMBL/GenBank/DDBJ whole genome shotgun (WGS) entry which is preliminary data.</text>
</comment>
<dbReference type="PANTHER" id="PTHR13234">
    <property type="entry name" value="GAMMA-INTERFERON INDUCIBLE LYSOSOMAL THIOL REDUCTASE GILT"/>
    <property type="match status" value="1"/>
</dbReference>
<dbReference type="InterPro" id="IPR004911">
    <property type="entry name" value="Interferon-induced_GILT"/>
</dbReference>
<organism evidence="6 7">
    <name type="scientific">Orchesella dallaii</name>
    <dbReference type="NCBI Taxonomy" id="48710"/>
    <lineage>
        <taxon>Eukaryota</taxon>
        <taxon>Metazoa</taxon>
        <taxon>Ecdysozoa</taxon>
        <taxon>Arthropoda</taxon>
        <taxon>Hexapoda</taxon>
        <taxon>Collembola</taxon>
        <taxon>Entomobryomorpha</taxon>
        <taxon>Entomobryoidea</taxon>
        <taxon>Orchesellidae</taxon>
        <taxon>Orchesellinae</taxon>
        <taxon>Orchesella</taxon>
    </lineage>
</organism>
<evidence type="ECO:0000313" key="7">
    <source>
        <dbReference type="Proteomes" id="UP001642540"/>
    </source>
</evidence>
<dbReference type="Pfam" id="PF03227">
    <property type="entry name" value="GILT"/>
    <property type="match status" value="1"/>
</dbReference>
<evidence type="ECO:0000256" key="1">
    <source>
        <dbReference type="ARBA" id="ARBA00004613"/>
    </source>
</evidence>
<keyword evidence="7" id="KW-1185">Reference proteome</keyword>